<keyword evidence="4" id="KW-1185">Reference proteome</keyword>
<evidence type="ECO:0000256" key="1">
    <source>
        <dbReference type="SAM" id="Phobius"/>
    </source>
</evidence>
<keyword evidence="1" id="KW-0812">Transmembrane</keyword>
<feature type="transmembrane region" description="Helical" evidence="1">
    <location>
        <begin position="205"/>
        <end position="224"/>
    </location>
</feature>
<name>G7H334_9ACTN</name>
<feature type="transmembrane region" description="Helical" evidence="1">
    <location>
        <begin position="162"/>
        <end position="185"/>
    </location>
</feature>
<dbReference type="Proteomes" id="UP000035088">
    <property type="component" value="Unassembled WGS sequence"/>
</dbReference>
<dbReference type="GO" id="GO:0006508">
    <property type="term" value="P:proteolysis"/>
    <property type="evidence" value="ECO:0007669"/>
    <property type="project" value="UniProtKB-KW"/>
</dbReference>
<keyword evidence="3" id="KW-0645">Protease</keyword>
<keyword evidence="1" id="KW-0472">Membrane</keyword>
<protein>
    <submittedName>
        <fullName evidence="3">Putative membrane-bound metalloprotease</fullName>
    </submittedName>
</protein>
<keyword evidence="3" id="KW-0378">Hydrolase</keyword>
<dbReference type="RefSeq" id="WP_007322334.1">
    <property type="nucleotide sequence ID" value="NZ_BAEE01000056.1"/>
</dbReference>
<dbReference type="Pfam" id="PF02517">
    <property type="entry name" value="Rce1-like"/>
    <property type="match status" value="1"/>
</dbReference>
<dbReference type="GO" id="GO:0080120">
    <property type="term" value="P:CAAX-box protein maturation"/>
    <property type="evidence" value="ECO:0007669"/>
    <property type="project" value="UniProtKB-ARBA"/>
</dbReference>
<sequence>MGSTVARSVTVVGLGSIVASVAYLAVSGGGLRYTADSANTVALWQPWIPALAGAAVALMIRPANEPETATHPRYQAWILLGCAVGFAAGLLVLGTDEPKYLGLKLLFLAAVPVVMFSLARTRGAGAPDDLLPSTRSAWWRPAAPVAAYVVAFLLVAPTRPPLLAGLPVVDAVLVLLIGFGINAVLEEFFYRRWLLDRWREILGPWPAIALSSVVFALWHVAIQGTGEPIRDVANALAYQGVSGVFLGFLWVRFRMMWPLLVIHGIWNANPLNLF</sequence>
<feature type="transmembrane region" description="Helical" evidence="1">
    <location>
        <begin position="46"/>
        <end position="64"/>
    </location>
</feature>
<feature type="domain" description="CAAX prenyl protease 2/Lysostaphin resistance protein A-like" evidence="2">
    <location>
        <begin position="171"/>
        <end position="268"/>
    </location>
</feature>
<dbReference type="STRING" id="1073574.GOARA_056_00060"/>
<dbReference type="GO" id="GO:0008237">
    <property type="term" value="F:metallopeptidase activity"/>
    <property type="evidence" value="ECO:0007669"/>
    <property type="project" value="UniProtKB-KW"/>
</dbReference>
<evidence type="ECO:0000313" key="4">
    <source>
        <dbReference type="Proteomes" id="UP000035088"/>
    </source>
</evidence>
<dbReference type="OrthoDB" id="3609935at2"/>
<comment type="caution">
    <text evidence="3">The sequence shown here is derived from an EMBL/GenBank/DDBJ whole genome shotgun (WGS) entry which is preliminary data.</text>
</comment>
<gene>
    <name evidence="3" type="ORF">GOARA_056_00060</name>
</gene>
<feature type="transmembrane region" description="Helical" evidence="1">
    <location>
        <begin position="76"/>
        <end position="94"/>
    </location>
</feature>
<dbReference type="InterPro" id="IPR003675">
    <property type="entry name" value="Rce1/LyrA-like_dom"/>
</dbReference>
<keyword evidence="1" id="KW-1133">Transmembrane helix</keyword>
<proteinExistence type="predicted"/>
<evidence type="ECO:0000259" key="2">
    <source>
        <dbReference type="Pfam" id="PF02517"/>
    </source>
</evidence>
<accession>G7H334</accession>
<dbReference type="GO" id="GO:0004175">
    <property type="term" value="F:endopeptidase activity"/>
    <property type="evidence" value="ECO:0007669"/>
    <property type="project" value="UniProtKB-ARBA"/>
</dbReference>
<feature type="transmembrane region" description="Helical" evidence="1">
    <location>
        <begin position="236"/>
        <end position="253"/>
    </location>
</feature>
<dbReference type="EMBL" id="BAEE01000056">
    <property type="protein sequence ID" value="GAB10259.1"/>
    <property type="molecule type" value="Genomic_DNA"/>
</dbReference>
<feature type="transmembrane region" description="Helical" evidence="1">
    <location>
        <begin position="100"/>
        <end position="118"/>
    </location>
</feature>
<dbReference type="AlphaFoldDB" id="G7H334"/>
<keyword evidence="3" id="KW-0482">Metalloprotease</keyword>
<reference evidence="3 4" key="1">
    <citation type="submission" date="2011-11" db="EMBL/GenBank/DDBJ databases">
        <title>Whole genome shotgun sequence of Gordonia araii NBRC 100433.</title>
        <authorList>
            <person name="Yoshida Y."/>
            <person name="Hosoyama A."/>
            <person name="Tsuchikane K."/>
            <person name="Katsumata H."/>
            <person name="Yamazaki S."/>
            <person name="Fujita N."/>
        </authorList>
    </citation>
    <scope>NUCLEOTIDE SEQUENCE [LARGE SCALE GENOMIC DNA]</scope>
    <source>
        <strain evidence="3 4">NBRC 100433</strain>
    </source>
</reference>
<feature type="transmembrane region" description="Helical" evidence="1">
    <location>
        <begin position="138"/>
        <end position="156"/>
    </location>
</feature>
<evidence type="ECO:0000313" key="3">
    <source>
        <dbReference type="EMBL" id="GAB10259.1"/>
    </source>
</evidence>
<feature type="transmembrane region" description="Helical" evidence="1">
    <location>
        <begin position="7"/>
        <end position="26"/>
    </location>
</feature>
<organism evidence="3 4">
    <name type="scientific">Gordonia araii NBRC 100433</name>
    <dbReference type="NCBI Taxonomy" id="1073574"/>
    <lineage>
        <taxon>Bacteria</taxon>
        <taxon>Bacillati</taxon>
        <taxon>Actinomycetota</taxon>
        <taxon>Actinomycetes</taxon>
        <taxon>Mycobacteriales</taxon>
        <taxon>Gordoniaceae</taxon>
        <taxon>Gordonia</taxon>
    </lineage>
</organism>